<dbReference type="SMART" id="SM00530">
    <property type="entry name" value="HTH_XRE"/>
    <property type="match status" value="1"/>
</dbReference>
<feature type="repeat" description="WD" evidence="3">
    <location>
        <begin position="1135"/>
        <end position="1176"/>
    </location>
</feature>
<feature type="repeat" description="WD" evidence="3">
    <location>
        <begin position="646"/>
        <end position="678"/>
    </location>
</feature>
<evidence type="ECO:0000256" key="3">
    <source>
        <dbReference type="PROSITE-ProRule" id="PRU00221"/>
    </source>
</evidence>
<feature type="repeat" description="WD" evidence="3">
    <location>
        <begin position="997"/>
        <end position="1038"/>
    </location>
</feature>
<dbReference type="SUPFAM" id="SSF52540">
    <property type="entry name" value="P-loop containing nucleoside triphosphate hydrolases"/>
    <property type="match status" value="1"/>
</dbReference>
<dbReference type="PANTHER" id="PTHR19879:SF9">
    <property type="entry name" value="TRANSCRIPTION INITIATION FACTOR TFIID SUBUNIT 5"/>
    <property type="match status" value="1"/>
</dbReference>
<dbReference type="InterPro" id="IPR019775">
    <property type="entry name" value="WD40_repeat_CS"/>
</dbReference>
<feature type="repeat" description="WD" evidence="3">
    <location>
        <begin position="591"/>
        <end position="632"/>
    </location>
</feature>
<evidence type="ECO:0000259" key="4">
    <source>
        <dbReference type="SMART" id="SM00530"/>
    </source>
</evidence>
<dbReference type="Pfam" id="PF20703">
    <property type="entry name" value="nSTAND1"/>
    <property type="match status" value="1"/>
</dbReference>
<dbReference type="PROSITE" id="PS50082">
    <property type="entry name" value="WD_REPEATS_2"/>
    <property type="match status" value="14"/>
</dbReference>
<dbReference type="PROSITE" id="PS50294">
    <property type="entry name" value="WD_REPEATS_REGION"/>
    <property type="match status" value="14"/>
</dbReference>
<feature type="domain" description="HTH cro/C1-type" evidence="4">
    <location>
        <begin position="21"/>
        <end position="77"/>
    </location>
</feature>
<feature type="repeat" description="WD" evidence="3">
    <location>
        <begin position="1089"/>
        <end position="1130"/>
    </location>
</feature>
<dbReference type="AlphaFoldDB" id="A0A7H8N201"/>
<dbReference type="SMART" id="SM00320">
    <property type="entry name" value="WD40"/>
    <property type="match status" value="14"/>
</dbReference>
<sequence>MGRREIPLDPGAGPVSGFAHALRELRRGAGNPTYRTMAQRAGYSVTALSQAAAGEKLPSLAVTLAYVRACAADPAEWEERWRRVDQAVLRPAERGESVAPYRGLARFDVADADVFFGREALTERLANLAREHRFIAVFGPSGGGKSSLLRAGLVPRLRAGDDARRPVAAIRILTPGAHPLRTHAARLEAAEGTGDTWLLVDQFEELFTLCEDPAERSAFLDRLLAAREPRHRLGVVITVRADFLDPCTEHPGLTAAMQDATVLVGPMSDAELREAITRPARSRGLAVQRSLADRILAEVHGEPGGLPLMSHALLETWRRRKGAALNEAAYEVAGGLRGAIARTAEDAYGRFTPAQADLARQILLRMVTPGRGTAATRRPIDWGELDFEAAEDATAVVERLAAARLLVIDGDTVELAHEALISSWPRLRRWVEAERDRLRLHRRLTDAARAWHDLDRDPGSLYRGSRLAAATEAFPAGGQRELTALEQSFLAASVRHRRRTLRLRRSAIAGLAALALLATGAAVVAVQQRGTARSERDTAVFHQITAEADALRGSRTSLAAQLDATAYHRRASDGLYTRLVTDAHGPLSAPLTGHRGFIPVVAFSADGRLLASASRDRTIRLWDVSGGRRGPVGRPLTAHGDEGPRALAFSPDHALLASAGHDGCVRLWDVSDPARAAPVGRPLRGHEDGVISLSFSPDGRTLASGSDDSTVRRWDLSRPQRARPLGKPLVADGADGVRSVAFSPDGATLATAGFDETVRLWDMTDPARPTPRGRPLTGHQEPVWALAFSPDGRTLASAGYDRSVRLWNVTDPARPRPRGEPVTGHDDAVWSLAFSPDGHTLASAGLDDTVRLWYVKNPDYPRVLGRPLTDHTDGVWTVAFAPDGRTLASAGRDQTVRLWRLPDTLLTGHTQPVNTVAFHPRGGLLASAGTGGDIRLWDTSRPARPRRGADLVGHDGAVTSLAFSPDGRYLASAGEDETVRLWNVADPAHPRPLGEPVADHHAPVTGLAFRPDGRLLASAGGDDAIRLWSLADPRHPRRTGRPLTGHRDMPTSVAFSPDGHTLASGAEDNTARLWDVAEPGHPRPLGEPLAKHDGFVTAVAFSPDGATLATGSADRRVRLWNVTDRRRPTPAGKPLTGHEEPVHALAFRPDGRQLASAASDNAVRLWDTSRPAAARPVGDGITGHNDSVTSLAYHPSGTALATGSYDATTRVWLLPVTHALARTCVASGATLTRATWRRHVHHLPYDPPCR</sequence>
<proteinExistence type="predicted"/>
<dbReference type="InterPro" id="IPR001680">
    <property type="entry name" value="WD40_rpt"/>
</dbReference>
<keyword evidence="6" id="KW-1185">Reference proteome</keyword>
<keyword evidence="2" id="KW-0677">Repeat</keyword>
<dbReference type="Gene3D" id="2.130.10.10">
    <property type="entry name" value="YVTN repeat-like/Quinoprotein amine dehydrogenase"/>
    <property type="match status" value="5"/>
</dbReference>
<dbReference type="CDD" id="cd00200">
    <property type="entry name" value="WD40"/>
    <property type="match status" value="3"/>
</dbReference>
<dbReference type="EMBL" id="CP054929">
    <property type="protein sequence ID" value="QKW48537.1"/>
    <property type="molecule type" value="Genomic_DNA"/>
</dbReference>
<dbReference type="RefSeq" id="WP_176160234.1">
    <property type="nucleotide sequence ID" value="NZ_CP054929.1"/>
</dbReference>
<feature type="repeat" description="WD" evidence="3">
    <location>
        <begin position="868"/>
        <end position="901"/>
    </location>
</feature>
<dbReference type="PRINTS" id="PR00320">
    <property type="entry name" value="GPROTEINBRPT"/>
</dbReference>
<dbReference type="InterPro" id="IPR020472">
    <property type="entry name" value="WD40_PAC1"/>
</dbReference>
<evidence type="ECO:0000256" key="2">
    <source>
        <dbReference type="ARBA" id="ARBA00022737"/>
    </source>
</evidence>
<accession>A0A7H8N201</accession>
<feature type="repeat" description="WD" evidence="3">
    <location>
        <begin position="1181"/>
        <end position="1212"/>
    </location>
</feature>
<dbReference type="Gene3D" id="3.40.50.300">
    <property type="entry name" value="P-loop containing nucleotide triphosphate hydrolases"/>
    <property type="match status" value="1"/>
</dbReference>
<name>A0A7H8N201_9ACTN</name>
<dbReference type="PANTHER" id="PTHR19879">
    <property type="entry name" value="TRANSCRIPTION INITIATION FACTOR TFIID"/>
    <property type="match status" value="1"/>
</dbReference>
<organism evidence="5 6">
    <name type="scientific">Streptomyces buecherae</name>
    <dbReference type="NCBI Taxonomy" id="2763006"/>
    <lineage>
        <taxon>Bacteria</taxon>
        <taxon>Bacillati</taxon>
        <taxon>Actinomycetota</taxon>
        <taxon>Actinomycetes</taxon>
        <taxon>Kitasatosporales</taxon>
        <taxon>Streptomycetaceae</taxon>
        <taxon>Streptomyces</taxon>
    </lineage>
</organism>
<dbReference type="PROSITE" id="PS00678">
    <property type="entry name" value="WD_REPEATS_1"/>
    <property type="match status" value="7"/>
</dbReference>
<feature type="repeat" description="WD" evidence="3">
    <location>
        <begin position="906"/>
        <end position="947"/>
    </location>
</feature>
<feature type="repeat" description="WD" evidence="3">
    <location>
        <begin position="730"/>
        <end position="763"/>
    </location>
</feature>
<dbReference type="InterPro" id="IPR027417">
    <property type="entry name" value="P-loop_NTPase"/>
</dbReference>
<keyword evidence="1 3" id="KW-0853">WD repeat</keyword>
<dbReference type="Proteomes" id="UP000509303">
    <property type="component" value="Chromosome"/>
</dbReference>
<evidence type="ECO:0000313" key="6">
    <source>
        <dbReference type="Proteomes" id="UP000509303"/>
    </source>
</evidence>
<feature type="repeat" description="WD" evidence="3">
    <location>
        <begin position="822"/>
        <end position="863"/>
    </location>
</feature>
<evidence type="ECO:0000256" key="1">
    <source>
        <dbReference type="ARBA" id="ARBA00022574"/>
    </source>
</evidence>
<dbReference type="InterPro" id="IPR049052">
    <property type="entry name" value="nSTAND1"/>
</dbReference>
<protein>
    <submittedName>
        <fullName evidence="5">WD40 repeat domain-containing protein</fullName>
    </submittedName>
</protein>
<feature type="repeat" description="WD" evidence="3">
    <location>
        <begin position="1043"/>
        <end position="1076"/>
    </location>
</feature>
<evidence type="ECO:0000313" key="5">
    <source>
        <dbReference type="EMBL" id="QKW48537.1"/>
    </source>
</evidence>
<reference evidence="5 6" key="1">
    <citation type="submission" date="2020-06" db="EMBL/GenBank/DDBJ databases">
        <title>Genome mining for natural products.</title>
        <authorList>
            <person name="Zhang B."/>
            <person name="Shi J."/>
            <person name="Ge H."/>
        </authorList>
    </citation>
    <scope>NUCLEOTIDE SEQUENCE [LARGE SCALE GENOMIC DNA]</scope>
    <source>
        <strain evidence="5 6">NA00687</strain>
    </source>
</reference>
<feature type="repeat" description="WD" evidence="3">
    <location>
        <begin position="776"/>
        <end position="809"/>
    </location>
</feature>
<feature type="repeat" description="WD" evidence="3">
    <location>
        <begin position="951"/>
        <end position="984"/>
    </location>
</feature>
<dbReference type="InterPro" id="IPR001387">
    <property type="entry name" value="Cro/C1-type_HTH"/>
</dbReference>
<dbReference type="SUPFAM" id="SSF50960">
    <property type="entry name" value="TolB, C-terminal domain"/>
    <property type="match status" value="1"/>
</dbReference>
<dbReference type="InterPro" id="IPR036322">
    <property type="entry name" value="WD40_repeat_dom_sf"/>
</dbReference>
<gene>
    <name evidence="5" type="ORF">HUT08_02095</name>
</gene>
<feature type="repeat" description="WD" evidence="3">
    <location>
        <begin position="683"/>
        <end position="724"/>
    </location>
</feature>
<dbReference type="Pfam" id="PF00400">
    <property type="entry name" value="WD40"/>
    <property type="match status" value="14"/>
</dbReference>
<dbReference type="InterPro" id="IPR015943">
    <property type="entry name" value="WD40/YVTN_repeat-like_dom_sf"/>
</dbReference>
<dbReference type="SUPFAM" id="SSF50978">
    <property type="entry name" value="WD40 repeat-like"/>
    <property type="match status" value="2"/>
</dbReference>